<dbReference type="OrthoDB" id="409173at2759"/>
<evidence type="ECO:0000313" key="1">
    <source>
        <dbReference type="EMBL" id="THV00123.1"/>
    </source>
</evidence>
<dbReference type="EMBL" id="ML179108">
    <property type="protein sequence ID" value="THV00123.1"/>
    <property type="molecule type" value="Genomic_DNA"/>
</dbReference>
<organism evidence="1 2">
    <name type="scientific">Dendrothele bispora (strain CBS 962.96)</name>
    <dbReference type="NCBI Taxonomy" id="1314807"/>
    <lineage>
        <taxon>Eukaryota</taxon>
        <taxon>Fungi</taxon>
        <taxon>Dikarya</taxon>
        <taxon>Basidiomycota</taxon>
        <taxon>Agaricomycotina</taxon>
        <taxon>Agaricomycetes</taxon>
        <taxon>Agaricomycetidae</taxon>
        <taxon>Agaricales</taxon>
        <taxon>Agaricales incertae sedis</taxon>
        <taxon>Dendrothele</taxon>
    </lineage>
</organism>
<evidence type="ECO:0000313" key="2">
    <source>
        <dbReference type="Proteomes" id="UP000297245"/>
    </source>
</evidence>
<dbReference type="AlphaFoldDB" id="A0A4S8MC87"/>
<feature type="non-terminal residue" evidence="1">
    <location>
        <position position="1"/>
    </location>
</feature>
<keyword evidence="2" id="KW-1185">Reference proteome</keyword>
<gene>
    <name evidence="1" type="ORF">K435DRAFT_935352</name>
</gene>
<sequence length="70" mass="7951">HCCLLQVYSHPTHPLLFQWILFYPLYALSEIAVMIIITDFAELLASAAALCLFFPKLELWHGVLITTCSV</sequence>
<reference evidence="1 2" key="1">
    <citation type="journal article" date="2019" name="Nat. Ecol. Evol.">
        <title>Megaphylogeny resolves global patterns of mushroom evolution.</title>
        <authorList>
            <person name="Varga T."/>
            <person name="Krizsan K."/>
            <person name="Foldi C."/>
            <person name="Dima B."/>
            <person name="Sanchez-Garcia M."/>
            <person name="Sanchez-Ramirez S."/>
            <person name="Szollosi G.J."/>
            <person name="Szarkandi J.G."/>
            <person name="Papp V."/>
            <person name="Albert L."/>
            <person name="Andreopoulos W."/>
            <person name="Angelini C."/>
            <person name="Antonin V."/>
            <person name="Barry K.W."/>
            <person name="Bougher N.L."/>
            <person name="Buchanan P."/>
            <person name="Buyck B."/>
            <person name="Bense V."/>
            <person name="Catcheside P."/>
            <person name="Chovatia M."/>
            <person name="Cooper J."/>
            <person name="Damon W."/>
            <person name="Desjardin D."/>
            <person name="Finy P."/>
            <person name="Geml J."/>
            <person name="Haridas S."/>
            <person name="Hughes K."/>
            <person name="Justo A."/>
            <person name="Karasinski D."/>
            <person name="Kautmanova I."/>
            <person name="Kiss B."/>
            <person name="Kocsube S."/>
            <person name="Kotiranta H."/>
            <person name="LaButti K.M."/>
            <person name="Lechner B.E."/>
            <person name="Liimatainen K."/>
            <person name="Lipzen A."/>
            <person name="Lukacs Z."/>
            <person name="Mihaltcheva S."/>
            <person name="Morgado L.N."/>
            <person name="Niskanen T."/>
            <person name="Noordeloos M.E."/>
            <person name="Ohm R.A."/>
            <person name="Ortiz-Santana B."/>
            <person name="Ovrebo C."/>
            <person name="Racz N."/>
            <person name="Riley R."/>
            <person name="Savchenko A."/>
            <person name="Shiryaev A."/>
            <person name="Soop K."/>
            <person name="Spirin V."/>
            <person name="Szebenyi C."/>
            <person name="Tomsovsky M."/>
            <person name="Tulloss R.E."/>
            <person name="Uehling J."/>
            <person name="Grigoriev I.V."/>
            <person name="Vagvolgyi C."/>
            <person name="Papp T."/>
            <person name="Martin F.M."/>
            <person name="Miettinen O."/>
            <person name="Hibbett D.S."/>
            <person name="Nagy L.G."/>
        </authorList>
    </citation>
    <scope>NUCLEOTIDE SEQUENCE [LARGE SCALE GENOMIC DNA]</scope>
    <source>
        <strain evidence="1 2">CBS 962.96</strain>
    </source>
</reference>
<dbReference type="Proteomes" id="UP000297245">
    <property type="component" value="Unassembled WGS sequence"/>
</dbReference>
<protein>
    <submittedName>
        <fullName evidence="1">Uncharacterized protein</fullName>
    </submittedName>
</protein>
<accession>A0A4S8MC87</accession>
<name>A0A4S8MC87_DENBC</name>
<proteinExistence type="predicted"/>